<gene>
    <name evidence="1" type="ORF">Nepgr_024217</name>
</gene>
<accession>A0AAD3T472</accession>
<dbReference type="EMBL" id="BSYO01000024">
    <property type="protein sequence ID" value="GMH22374.1"/>
    <property type="molecule type" value="Genomic_DNA"/>
</dbReference>
<comment type="caution">
    <text evidence="1">The sequence shown here is derived from an EMBL/GenBank/DDBJ whole genome shotgun (WGS) entry which is preliminary data.</text>
</comment>
<evidence type="ECO:0000313" key="2">
    <source>
        <dbReference type="Proteomes" id="UP001279734"/>
    </source>
</evidence>
<dbReference type="Proteomes" id="UP001279734">
    <property type="component" value="Unassembled WGS sequence"/>
</dbReference>
<dbReference type="AlphaFoldDB" id="A0AAD3T472"/>
<proteinExistence type="predicted"/>
<protein>
    <submittedName>
        <fullName evidence="1">Uncharacterized protein</fullName>
    </submittedName>
</protein>
<name>A0AAD3T472_NEPGR</name>
<keyword evidence="2" id="KW-1185">Reference proteome</keyword>
<evidence type="ECO:0000313" key="1">
    <source>
        <dbReference type="EMBL" id="GMH22374.1"/>
    </source>
</evidence>
<organism evidence="1 2">
    <name type="scientific">Nepenthes gracilis</name>
    <name type="common">Slender pitcher plant</name>
    <dbReference type="NCBI Taxonomy" id="150966"/>
    <lineage>
        <taxon>Eukaryota</taxon>
        <taxon>Viridiplantae</taxon>
        <taxon>Streptophyta</taxon>
        <taxon>Embryophyta</taxon>
        <taxon>Tracheophyta</taxon>
        <taxon>Spermatophyta</taxon>
        <taxon>Magnoliopsida</taxon>
        <taxon>eudicotyledons</taxon>
        <taxon>Gunneridae</taxon>
        <taxon>Pentapetalae</taxon>
        <taxon>Caryophyllales</taxon>
        <taxon>Nepenthaceae</taxon>
        <taxon>Nepenthes</taxon>
    </lineage>
</organism>
<reference evidence="1" key="1">
    <citation type="submission" date="2023-05" db="EMBL/GenBank/DDBJ databases">
        <title>Nepenthes gracilis genome sequencing.</title>
        <authorList>
            <person name="Fukushima K."/>
        </authorList>
    </citation>
    <scope>NUCLEOTIDE SEQUENCE</scope>
    <source>
        <strain evidence="1">SING2019-196</strain>
    </source>
</reference>
<sequence length="195" mass="21346">MDPEAMEVKDNAASISVGMTNEFDSASRGEGLQHPWKQQQYLFPQFPHCGSLQIAAQNAARNAVLFGQLLLTDLLGAELSQMSCDGGGTNECREGGISGLAEHVHGWKKKMRLTEYTGARVGLLYRLLSFPPLLFHAVQVTGIKHAYCPRLKHAMLSNAGLIAAAVRASHSWQQLQLSVCILLNSNQAVLRFRTT</sequence>